<keyword evidence="2 4" id="KW-0378">Hydrolase</keyword>
<dbReference type="Gene3D" id="3.90.1300.10">
    <property type="entry name" value="Amidase signature (AS) domain"/>
    <property type="match status" value="1"/>
</dbReference>
<sequence length="151" mass="16779">MGIGIDIAGRIRIPALCNGIYGFRSSVGLVPRSGVRDLTSPGTDGIRSIAGPMTNSVRDCSLFMKAVMESETWRYDSAVVSMPWKNLKVKEELRIGLIENNGMFTSSPPVRRVLQKVVDLLREREDIEIIPLVLLDMKQIYQGIKDTAITI</sequence>
<reference evidence="4 5" key="1">
    <citation type="submission" date="2019-04" db="EMBL/GenBank/DDBJ databases">
        <title>High contiguity whole genome sequence and gene annotation resource for two Venturia nashicola isolates.</title>
        <authorList>
            <person name="Prokchorchik M."/>
            <person name="Won K."/>
            <person name="Lee Y."/>
            <person name="Choi E.D."/>
            <person name="Segonzac C."/>
            <person name="Sohn K.H."/>
        </authorList>
    </citation>
    <scope>NUCLEOTIDE SEQUENCE [LARGE SCALE GENOMIC DNA]</scope>
    <source>
        <strain evidence="4 5">PRI2</strain>
    </source>
</reference>
<dbReference type="InterPro" id="IPR023631">
    <property type="entry name" value="Amidase_dom"/>
</dbReference>
<dbReference type="STRING" id="86259.A0A4Z1NVV7"/>
<dbReference type="PANTHER" id="PTHR46072">
    <property type="entry name" value="AMIDASE-RELATED-RELATED"/>
    <property type="match status" value="1"/>
</dbReference>
<dbReference type="Proteomes" id="UP000298493">
    <property type="component" value="Unassembled WGS sequence"/>
</dbReference>
<evidence type="ECO:0000313" key="4">
    <source>
        <dbReference type="EMBL" id="TID18767.1"/>
    </source>
</evidence>
<organism evidence="4 5">
    <name type="scientific">Venturia nashicola</name>
    <dbReference type="NCBI Taxonomy" id="86259"/>
    <lineage>
        <taxon>Eukaryota</taxon>
        <taxon>Fungi</taxon>
        <taxon>Dikarya</taxon>
        <taxon>Ascomycota</taxon>
        <taxon>Pezizomycotina</taxon>
        <taxon>Dothideomycetes</taxon>
        <taxon>Pleosporomycetidae</taxon>
        <taxon>Venturiales</taxon>
        <taxon>Venturiaceae</taxon>
        <taxon>Venturia</taxon>
    </lineage>
</organism>
<protein>
    <submittedName>
        <fullName evidence="4">Putative fatty-acid amide hydrolase 1</fullName>
    </submittedName>
</protein>
<evidence type="ECO:0000259" key="3">
    <source>
        <dbReference type="Pfam" id="PF01425"/>
    </source>
</evidence>
<name>A0A4Z1NVV7_9PEZI</name>
<dbReference type="EMBL" id="SNSC02000013">
    <property type="protein sequence ID" value="TID18767.1"/>
    <property type="molecule type" value="Genomic_DNA"/>
</dbReference>
<dbReference type="GO" id="GO:0016787">
    <property type="term" value="F:hydrolase activity"/>
    <property type="evidence" value="ECO:0007669"/>
    <property type="project" value="UniProtKB-KW"/>
</dbReference>
<dbReference type="Pfam" id="PF01425">
    <property type="entry name" value="Amidase"/>
    <property type="match status" value="1"/>
</dbReference>
<dbReference type="SUPFAM" id="SSF75304">
    <property type="entry name" value="Amidase signature (AS) enzymes"/>
    <property type="match status" value="1"/>
</dbReference>
<evidence type="ECO:0000256" key="1">
    <source>
        <dbReference type="ARBA" id="ARBA00009199"/>
    </source>
</evidence>
<comment type="caution">
    <text evidence="4">The sequence shown here is derived from an EMBL/GenBank/DDBJ whole genome shotgun (WGS) entry which is preliminary data.</text>
</comment>
<dbReference type="InterPro" id="IPR036928">
    <property type="entry name" value="AS_sf"/>
</dbReference>
<feature type="domain" description="Amidase" evidence="3">
    <location>
        <begin position="1"/>
        <end position="142"/>
    </location>
</feature>
<accession>A0A4Z1NVV7</accession>
<evidence type="ECO:0000256" key="2">
    <source>
        <dbReference type="ARBA" id="ARBA00022801"/>
    </source>
</evidence>
<comment type="similarity">
    <text evidence="1">Belongs to the amidase family.</text>
</comment>
<keyword evidence="5" id="KW-1185">Reference proteome</keyword>
<gene>
    <name evidence="4" type="ORF">E6O75_ATG05888</name>
</gene>
<proteinExistence type="inferred from homology"/>
<dbReference type="PANTHER" id="PTHR46072:SF3">
    <property type="entry name" value="AMIDASE"/>
    <property type="match status" value="1"/>
</dbReference>
<dbReference type="AlphaFoldDB" id="A0A4Z1NVV7"/>
<evidence type="ECO:0000313" key="5">
    <source>
        <dbReference type="Proteomes" id="UP000298493"/>
    </source>
</evidence>